<keyword evidence="4" id="KW-1134">Transmembrane beta strand</keyword>
<keyword evidence="5" id="KW-0812">Transmembrane</keyword>
<evidence type="ECO:0000256" key="5">
    <source>
        <dbReference type="ARBA" id="ARBA00022692"/>
    </source>
</evidence>
<dbReference type="PANTHER" id="PTHR34501:SF9">
    <property type="entry name" value="MAJOR OUTER MEMBRANE PROTEIN P.IA"/>
    <property type="match status" value="1"/>
</dbReference>
<dbReference type="GO" id="GO:0009279">
    <property type="term" value="C:cell outer membrane"/>
    <property type="evidence" value="ECO:0007669"/>
    <property type="project" value="UniProtKB-SubCell"/>
</dbReference>
<protein>
    <recommendedName>
        <fullName evidence="12">Porin domain-containing protein</fullName>
    </recommendedName>
</protein>
<evidence type="ECO:0000256" key="11">
    <source>
        <dbReference type="SAM" id="MobiDB-lite"/>
    </source>
</evidence>
<keyword evidence="9" id="KW-0472">Membrane</keyword>
<comment type="caution">
    <text evidence="13">The sequence shown here is derived from an EMBL/GenBank/DDBJ whole genome shotgun (WGS) entry which is preliminary data.</text>
</comment>
<dbReference type="Proteomes" id="UP000237811">
    <property type="component" value="Unassembled WGS sequence"/>
</dbReference>
<dbReference type="Pfam" id="PF13609">
    <property type="entry name" value="Porin_4"/>
    <property type="match status" value="1"/>
</dbReference>
<organism evidence="13 14">
    <name type="scientific">Burkholderia multivorans</name>
    <dbReference type="NCBI Taxonomy" id="87883"/>
    <lineage>
        <taxon>Bacteria</taxon>
        <taxon>Pseudomonadati</taxon>
        <taxon>Pseudomonadota</taxon>
        <taxon>Betaproteobacteria</taxon>
        <taxon>Burkholderiales</taxon>
        <taxon>Burkholderiaceae</taxon>
        <taxon>Burkholderia</taxon>
        <taxon>Burkholderia cepacia complex</taxon>
    </lineage>
</organism>
<dbReference type="PRINTS" id="PR00182">
    <property type="entry name" value="ECOLNEIPORIN"/>
</dbReference>
<evidence type="ECO:0000256" key="3">
    <source>
        <dbReference type="ARBA" id="ARBA00022448"/>
    </source>
</evidence>
<reference evidence="13 14" key="1">
    <citation type="submission" date="2018-03" db="EMBL/GenBank/DDBJ databases">
        <authorList>
            <person name="Nguyen K."/>
            <person name="Fouts D."/>
            <person name="Sutton G."/>
        </authorList>
    </citation>
    <scope>NUCLEOTIDE SEQUENCE [LARGE SCALE GENOMIC DNA]</scope>
    <source>
        <strain evidence="13 14">AU14328</strain>
    </source>
</reference>
<evidence type="ECO:0000313" key="14">
    <source>
        <dbReference type="Proteomes" id="UP000237811"/>
    </source>
</evidence>
<feature type="domain" description="Porin" evidence="12">
    <location>
        <begin position="53"/>
        <end position="363"/>
    </location>
</feature>
<keyword evidence="6" id="KW-0732">Signal</keyword>
<dbReference type="InterPro" id="IPR033900">
    <property type="entry name" value="Gram_neg_porin_domain"/>
</dbReference>
<evidence type="ECO:0000256" key="7">
    <source>
        <dbReference type="ARBA" id="ARBA00023065"/>
    </source>
</evidence>
<dbReference type="EMBL" id="PVFR01000076">
    <property type="protein sequence ID" value="PRE42299.1"/>
    <property type="molecule type" value="Genomic_DNA"/>
</dbReference>
<keyword evidence="10" id="KW-0998">Cell outer membrane</keyword>
<dbReference type="CDD" id="cd00342">
    <property type="entry name" value="gram_neg_porins"/>
    <property type="match status" value="1"/>
</dbReference>
<dbReference type="InterPro" id="IPR023614">
    <property type="entry name" value="Porin_dom_sf"/>
</dbReference>
<dbReference type="PANTHER" id="PTHR34501">
    <property type="entry name" value="PROTEIN YDDL-RELATED"/>
    <property type="match status" value="1"/>
</dbReference>
<evidence type="ECO:0000256" key="4">
    <source>
        <dbReference type="ARBA" id="ARBA00022452"/>
    </source>
</evidence>
<dbReference type="PRINTS" id="PR00184">
    <property type="entry name" value="NEISSPPORIN"/>
</dbReference>
<dbReference type="RefSeq" id="WP_105778086.1">
    <property type="nucleotide sequence ID" value="NZ_PVFQ01000097.1"/>
</dbReference>
<keyword evidence="8" id="KW-0626">Porin</keyword>
<keyword evidence="7" id="KW-0406">Ion transport</keyword>
<evidence type="ECO:0000256" key="2">
    <source>
        <dbReference type="ARBA" id="ARBA00011233"/>
    </source>
</evidence>
<evidence type="ECO:0000256" key="10">
    <source>
        <dbReference type="ARBA" id="ARBA00023237"/>
    </source>
</evidence>
<evidence type="ECO:0000259" key="12">
    <source>
        <dbReference type="Pfam" id="PF13609"/>
    </source>
</evidence>
<gene>
    <name evidence="13" type="ORF">C6P99_24825</name>
</gene>
<evidence type="ECO:0000256" key="6">
    <source>
        <dbReference type="ARBA" id="ARBA00022729"/>
    </source>
</evidence>
<evidence type="ECO:0000313" key="13">
    <source>
        <dbReference type="EMBL" id="PRE42299.1"/>
    </source>
</evidence>
<comment type="subcellular location">
    <subcellularLocation>
        <location evidence="1">Cell outer membrane</location>
        <topology evidence="1">Multi-pass membrane protein</topology>
    </subcellularLocation>
</comment>
<dbReference type="Gene3D" id="2.40.160.10">
    <property type="entry name" value="Porin"/>
    <property type="match status" value="1"/>
</dbReference>
<accession>A0AB37ARP3</accession>
<dbReference type="InterPro" id="IPR001702">
    <property type="entry name" value="Porin_Gram-ve"/>
</dbReference>
<dbReference type="GO" id="GO:0046930">
    <property type="term" value="C:pore complex"/>
    <property type="evidence" value="ECO:0007669"/>
    <property type="project" value="UniProtKB-KW"/>
</dbReference>
<feature type="compositionally biased region" description="Basic residues" evidence="11">
    <location>
        <begin position="1"/>
        <end position="16"/>
    </location>
</feature>
<sequence length="398" mass="42570">MARKRGRRRSFHRRRGASPQLPYLNSSLHHRGESVSAAAYTIHVSRVLLVVSTLSYTVYATAGVTLYGILDEGVSWANNVGGASQTGLRSGVASASRLGFVGDEALGRGWSTVFRLENGYDVSSGKLGQNGRMFGRQAYVGLRGPEVTITLGRQYDAMSEYLGPVLSTARGPAPFYDIDNTGSDYRTNNAIKVTSATFRGFSAGVLYAPGGVAGAAGRNTTISVGVGYQSGNVRAALAYTSVNSPYASWYDSTGAASNAIYGRYLPSTQRLELVGGGVAYQTGALTLHGGITHAGLIGTTYGSAEFNVYVASADYWVTPRFQVSAAADGLFGSRTSAVDPVRMLQYNLSVDYLISKQTDVYLWAVYGHATNAHAQVNFLGVSNNRDQINFHLGLRHRF</sequence>
<dbReference type="AlphaFoldDB" id="A0AB37ARP3"/>
<evidence type="ECO:0000256" key="1">
    <source>
        <dbReference type="ARBA" id="ARBA00004571"/>
    </source>
</evidence>
<name>A0AB37ARP3_9BURK</name>
<dbReference type="InterPro" id="IPR002299">
    <property type="entry name" value="Porin_Neis"/>
</dbReference>
<evidence type="ECO:0000256" key="9">
    <source>
        <dbReference type="ARBA" id="ARBA00023136"/>
    </source>
</evidence>
<comment type="subunit">
    <text evidence="2">Homotrimer.</text>
</comment>
<proteinExistence type="predicted"/>
<feature type="region of interest" description="Disordered" evidence="11">
    <location>
        <begin position="1"/>
        <end position="25"/>
    </location>
</feature>
<keyword evidence="3" id="KW-0813">Transport</keyword>
<dbReference type="InterPro" id="IPR050298">
    <property type="entry name" value="Gram-neg_bact_OMP"/>
</dbReference>
<dbReference type="GO" id="GO:0034220">
    <property type="term" value="P:monoatomic ion transmembrane transport"/>
    <property type="evidence" value="ECO:0007669"/>
    <property type="project" value="InterPro"/>
</dbReference>
<evidence type="ECO:0000256" key="8">
    <source>
        <dbReference type="ARBA" id="ARBA00023114"/>
    </source>
</evidence>
<dbReference type="SUPFAM" id="SSF56935">
    <property type="entry name" value="Porins"/>
    <property type="match status" value="1"/>
</dbReference>
<dbReference type="GO" id="GO:0015288">
    <property type="term" value="F:porin activity"/>
    <property type="evidence" value="ECO:0007669"/>
    <property type="project" value="UniProtKB-KW"/>
</dbReference>